<reference evidence="1 2" key="1">
    <citation type="submission" date="2022-10" db="EMBL/GenBank/DDBJ databases">
        <title>Defluviimonas sp. nov., isolated from ocean surface water.</title>
        <authorList>
            <person name="He W."/>
            <person name="Wang L."/>
            <person name="Zhang D.-F."/>
        </authorList>
    </citation>
    <scope>NUCLEOTIDE SEQUENCE [LARGE SCALE GENOMIC DNA]</scope>
    <source>
        <strain evidence="1 2">WL0002</strain>
    </source>
</reference>
<proteinExistence type="predicted"/>
<comment type="caution">
    <text evidence="1">The sequence shown here is derived from an EMBL/GenBank/DDBJ whole genome shotgun (WGS) entry which is preliminary data.</text>
</comment>
<accession>A0ABT2ZCH4</accession>
<name>A0ABT2ZCH4_9RHOB</name>
<evidence type="ECO:0000313" key="2">
    <source>
        <dbReference type="Proteomes" id="UP001652542"/>
    </source>
</evidence>
<protein>
    <submittedName>
        <fullName evidence="1">Uncharacterized protein</fullName>
    </submittedName>
</protein>
<sequence>MTVLPKGRNWLLLPDGLEVELDQARGDSVARALSIDARNG</sequence>
<gene>
    <name evidence="1" type="ORF">OEW28_09335</name>
</gene>
<dbReference type="Proteomes" id="UP001652542">
    <property type="component" value="Unassembled WGS sequence"/>
</dbReference>
<keyword evidence="2" id="KW-1185">Reference proteome</keyword>
<evidence type="ECO:0000313" key="1">
    <source>
        <dbReference type="EMBL" id="MCV2868829.1"/>
    </source>
</evidence>
<dbReference type="RefSeq" id="WP_263734493.1">
    <property type="nucleotide sequence ID" value="NZ_JAOWKY010000002.1"/>
</dbReference>
<dbReference type="EMBL" id="JAOWKY010000002">
    <property type="protein sequence ID" value="MCV2868829.1"/>
    <property type="molecule type" value="Genomic_DNA"/>
</dbReference>
<organism evidence="1 2">
    <name type="scientific">Albidovulum marisflavi</name>
    <dbReference type="NCBI Taxonomy" id="2984159"/>
    <lineage>
        <taxon>Bacteria</taxon>
        <taxon>Pseudomonadati</taxon>
        <taxon>Pseudomonadota</taxon>
        <taxon>Alphaproteobacteria</taxon>
        <taxon>Rhodobacterales</taxon>
        <taxon>Paracoccaceae</taxon>
        <taxon>Albidovulum</taxon>
    </lineage>
</organism>